<name>A0A645J8C1_9ZZZZ</name>
<proteinExistence type="predicted"/>
<sequence>MYLETDSEVEASPTRLLKLYKPGISNAEALAEVDFELYPL</sequence>
<organism evidence="1">
    <name type="scientific">bioreactor metagenome</name>
    <dbReference type="NCBI Taxonomy" id="1076179"/>
    <lineage>
        <taxon>unclassified sequences</taxon>
        <taxon>metagenomes</taxon>
        <taxon>ecological metagenomes</taxon>
    </lineage>
</organism>
<protein>
    <submittedName>
        <fullName evidence="1">Uncharacterized protein</fullName>
    </submittedName>
</protein>
<reference evidence="1" key="1">
    <citation type="submission" date="2019-08" db="EMBL/GenBank/DDBJ databases">
        <authorList>
            <person name="Kucharzyk K."/>
            <person name="Murdoch R.W."/>
            <person name="Higgins S."/>
            <person name="Loffler F."/>
        </authorList>
    </citation>
    <scope>NUCLEOTIDE SEQUENCE</scope>
</reference>
<dbReference type="EMBL" id="VSSQ01132358">
    <property type="protein sequence ID" value="MPN58949.1"/>
    <property type="molecule type" value="Genomic_DNA"/>
</dbReference>
<accession>A0A645J8C1</accession>
<comment type="caution">
    <text evidence="1">The sequence shown here is derived from an EMBL/GenBank/DDBJ whole genome shotgun (WGS) entry which is preliminary data.</text>
</comment>
<gene>
    <name evidence="1" type="ORF">SDC9_206665</name>
</gene>
<evidence type="ECO:0000313" key="1">
    <source>
        <dbReference type="EMBL" id="MPN58949.1"/>
    </source>
</evidence>
<dbReference type="AlphaFoldDB" id="A0A645J8C1"/>